<feature type="transmembrane region" description="Helical" evidence="7">
    <location>
        <begin position="249"/>
        <end position="266"/>
    </location>
</feature>
<feature type="transmembrane region" description="Helical" evidence="7">
    <location>
        <begin position="103"/>
        <end position="124"/>
    </location>
</feature>
<accession>A0A1V4SRI6</accession>
<dbReference type="Proteomes" id="UP000191554">
    <property type="component" value="Unassembled WGS sequence"/>
</dbReference>
<dbReference type="SUPFAM" id="SSF103481">
    <property type="entry name" value="Multidrug resistance efflux transporter EmrE"/>
    <property type="match status" value="2"/>
</dbReference>
<sequence>MKKVKLYSMLQALLSALLFAAGAPISKILLDDIEPISLAAFTYLGSGIGLFFFRRAVPLRENNEECEAQISKSDIKWLIGAVLAGGIIAPILLMYGLRVTPGATASLLLNFEGVATIAIAGLIFKEAVGRRIYSAIALITIASIILTFNFRDNWGFSTGGLGIIGACVLWGIDNNLTKNISEKDPFAIVTIKGIGAGLFSLVLSFLAGSGFPGIHHILPAMLVGFFSYGLSIVLFIYAMRGLGASRTGILFGTSPFLGVILSFILLKEIPDFKFYFSLPLMIIGAVLILSEKHTHKHTHCILEHEHRHSHDDGHHLHTHKEGIDIEHSHIHRHEASEHIHKHTPDIHHNHQHK</sequence>
<evidence type="ECO:0000256" key="8">
    <source>
        <dbReference type="SAM" id="SignalP"/>
    </source>
</evidence>
<feature type="transmembrane region" description="Helical" evidence="7">
    <location>
        <begin position="77"/>
        <end position="97"/>
    </location>
</feature>
<evidence type="ECO:0000259" key="9">
    <source>
        <dbReference type="Pfam" id="PF00892"/>
    </source>
</evidence>
<evidence type="ECO:0000256" key="2">
    <source>
        <dbReference type="ARBA" id="ARBA00007362"/>
    </source>
</evidence>
<keyword evidence="11" id="KW-1185">Reference proteome</keyword>
<dbReference type="OrthoDB" id="9794287at2"/>
<feature type="signal peptide" evidence="8">
    <location>
        <begin position="1"/>
        <end position="20"/>
    </location>
</feature>
<evidence type="ECO:0000313" key="11">
    <source>
        <dbReference type="Proteomes" id="UP000191554"/>
    </source>
</evidence>
<feature type="transmembrane region" description="Helical" evidence="7">
    <location>
        <begin position="131"/>
        <end position="148"/>
    </location>
</feature>
<feature type="transmembrane region" description="Helical" evidence="7">
    <location>
        <begin position="193"/>
        <end position="211"/>
    </location>
</feature>
<comment type="similarity">
    <text evidence="2">Belongs to the EamA transporter family.</text>
</comment>
<feature type="domain" description="EamA" evidence="9">
    <location>
        <begin position="159"/>
        <end position="289"/>
    </location>
</feature>
<dbReference type="PANTHER" id="PTHR42920">
    <property type="entry name" value="OS03G0707200 PROTEIN-RELATED"/>
    <property type="match status" value="1"/>
</dbReference>
<dbReference type="Gene3D" id="1.10.3730.20">
    <property type="match status" value="1"/>
</dbReference>
<evidence type="ECO:0000313" key="10">
    <source>
        <dbReference type="EMBL" id="OPX45901.1"/>
    </source>
</evidence>
<keyword evidence="5 7" id="KW-1133">Transmembrane helix</keyword>
<keyword evidence="3" id="KW-1003">Cell membrane</keyword>
<gene>
    <name evidence="10" type="ORF">CLHUN_03740</name>
</gene>
<dbReference type="STRING" id="48256.CLHUN_03740"/>
<dbReference type="InterPro" id="IPR000620">
    <property type="entry name" value="EamA_dom"/>
</dbReference>
<evidence type="ECO:0000256" key="7">
    <source>
        <dbReference type="SAM" id="Phobius"/>
    </source>
</evidence>
<dbReference type="AlphaFoldDB" id="A0A1V4SRI6"/>
<evidence type="ECO:0000256" key="3">
    <source>
        <dbReference type="ARBA" id="ARBA00022475"/>
    </source>
</evidence>
<name>A0A1V4SRI6_RUMHU</name>
<feature type="transmembrane region" description="Helical" evidence="7">
    <location>
        <begin position="38"/>
        <end position="57"/>
    </location>
</feature>
<dbReference type="InterPro" id="IPR051258">
    <property type="entry name" value="Diverse_Substrate_Transporter"/>
</dbReference>
<evidence type="ECO:0000256" key="6">
    <source>
        <dbReference type="ARBA" id="ARBA00023136"/>
    </source>
</evidence>
<feature type="chain" id="PRO_5038837270" evidence="8">
    <location>
        <begin position="21"/>
        <end position="353"/>
    </location>
</feature>
<dbReference type="InterPro" id="IPR037185">
    <property type="entry name" value="EmrE-like"/>
</dbReference>
<comment type="caution">
    <text evidence="10">The sequence shown here is derived from an EMBL/GenBank/DDBJ whole genome shotgun (WGS) entry which is preliminary data.</text>
</comment>
<evidence type="ECO:0000256" key="1">
    <source>
        <dbReference type="ARBA" id="ARBA00004651"/>
    </source>
</evidence>
<feature type="transmembrane region" description="Helical" evidence="7">
    <location>
        <begin position="154"/>
        <end position="172"/>
    </location>
</feature>
<proteinExistence type="inferred from homology"/>
<dbReference type="Pfam" id="PF00892">
    <property type="entry name" value="EamA"/>
    <property type="match status" value="2"/>
</dbReference>
<keyword evidence="8" id="KW-0732">Signal</keyword>
<protein>
    <submittedName>
        <fullName evidence="10">EamA-like transporter family protein</fullName>
    </submittedName>
</protein>
<dbReference type="EMBL" id="MZGX01000002">
    <property type="protein sequence ID" value="OPX45901.1"/>
    <property type="molecule type" value="Genomic_DNA"/>
</dbReference>
<dbReference type="RefSeq" id="WP_080062866.1">
    <property type="nucleotide sequence ID" value="NZ_MZGX01000002.1"/>
</dbReference>
<keyword evidence="4 7" id="KW-0812">Transmembrane</keyword>
<comment type="subcellular location">
    <subcellularLocation>
        <location evidence="1">Cell membrane</location>
        <topology evidence="1">Multi-pass membrane protein</topology>
    </subcellularLocation>
</comment>
<feature type="transmembrane region" description="Helical" evidence="7">
    <location>
        <begin position="217"/>
        <end position="237"/>
    </location>
</feature>
<evidence type="ECO:0000256" key="5">
    <source>
        <dbReference type="ARBA" id="ARBA00022989"/>
    </source>
</evidence>
<dbReference type="PANTHER" id="PTHR42920:SF11">
    <property type="entry name" value="INNER MEMBRANE PROTEIN YTFF"/>
    <property type="match status" value="1"/>
</dbReference>
<feature type="transmembrane region" description="Helical" evidence="7">
    <location>
        <begin position="272"/>
        <end position="289"/>
    </location>
</feature>
<organism evidence="10 11">
    <name type="scientific">Ruminiclostridium hungatei</name>
    <name type="common">Clostridium hungatei</name>
    <dbReference type="NCBI Taxonomy" id="48256"/>
    <lineage>
        <taxon>Bacteria</taxon>
        <taxon>Bacillati</taxon>
        <taxon>Bacillota</taxon>
        <taxon>Clostridia</taxon>
        <taxon>Eubacteriales</taxon>
        <taxon>Oscillospiraceae</taxon>
        <taxon>Ruminiclostridium</taxon>
    </lineage>
</organism>
<feature type="domain" description="EamA" evidence="9">
    <location>
        <begin position="9"/>
        <end position="147"/>
    </location>
</feature>
<evidence type="ECO:0000256" key="4">
    <source>
        <dbReference type="ARBA" id="ARBA00022692"/>
    </source>
</evidence>
<reference evidence="10 11" key="1">
    <citation type="submission" date="2017-03" db="EMBL/GenBank/DDBJ databases">
        <title>Genome sequence of Clostridium hungatei DSM 14427.</title>
        <authorList>
            <person name="Poehlein A."/>
            <person name="Daniel R."/>
        </authorList>
    </citation>
    <scope>NUCLEOTIDE SEQUENCE [LARGE SCALE GENOMIC DNA]</scope>
    <source>
        <strain evidence="10 11">DSM 14427</strain>
    </source>
</reference>
<dbReference type="GO" id="GO:0005886">
    <property type="term" value="C:plasma membrane"/>
    <property type="evidence" value="ECO:0007669"/>
    <property type="project" value="UniProtKB-SubCell"/>
</dbReference>
<keyword evidence="6 7" id="KW-0472">Membrane</keyword>